<dbReference type="KEGG" id="ptr:467074"/>
<organism evidence="6 7">
    <name type="scientific">Pan troglodytes</name>
    <name type="common">Chimpanzee</name>
    <dbReference type="NCBI Taxonomy" id="9598"/>
    <lineage>
        <taxon>Eukaryota</taxon>
        <taxon>Metazoa</taxon>
        <taxon>Chordata</taxon>
        <taxon>Craniata</taxon>
        <taxon>Vertebrata</taxon>
        <taxon>Euteleostomi</taxon>
        <taxon>Mammalia</taxon>
        <taxon>Eutheria</taxon>
        <taxon>Euarchontoglires</taxon>
        <taxon>Primates</taxon>
        <taxon>Haplorrhini</taxon>
        <taxon>Catarrhini</taxon>
        <taxon>Hominidae</taxon>
        <taxon>Pan</taxon>
    </lineage>
</organism>
<dbReference type="Bgee" id="ENSPTRG00000005233">
    <property type="expression patterns" value="Expressed in Brodmann (1909) area 10 and 18 other cell types or tissues"/>
</dbReference>
<dbReference type="InParanoid" id="A0A2I3T3U7"/>
<reference evidence="6" key="3">
    <citation type="submission" date="2025-09" db="UniProtKB">
        <authorList>
            <consortium name="Ensembl"/>
        </authorList>
    </citation>
    <scope>IDENTIFICATION</scope>
</reference>
<dbReference type="SUPFAM" id="SSF47473">
    <property type="entry name" value="EF-hand"/>
    <property type="match status" value="1"/>
</dbReference>
<dbReference type="SMART" id="SM00054">
    <property type="entry name" value="EFh"/>
    <property type="match status" value="2"/>
</dbReference>
<dbReference type="Pfam" id="PF25348">
    <property type="entry name" value="PH_CAYP2"/>
    <property type="match status" value="1"/>
</dbReference>
<evidence type="ECO:0000259" key="5">
    <source>
        <dbReference type="PROSITE" id="PS50222"/>
    </source>
</evidence>
<evidence type="ECO:0000256" key="2">
    <source>
        <dbReference type="ARBA" id="ARBA00022737"/>
    </source>
</evidence>
<dbReference type="EMBL" id="AACZ04071965">
    <property type="status" value="NOT_ANNOTATED_CDS"/>
    <property type="molecule type" value="Genomic_DNA"/>
</dbReference>
<sequence length="602" mass="69085">MINTGTQMDLEVKGVAATSRSQIQPFFGRKKPLQQRWTSESWTNQNSCPPVVPRLDLGSLVDSDDEDNFSYIPLSTANLPNSSSTLGWVTPCQTPYTQYHLNKLDQNTIPENLPAPTDKYKLKYQQSKTEIKESYKQYSQRNAENTKSNVTHKQSPRNKIDEKCVQDEEANTDDLTTLDRKALLQEGYADNPCDKQQRARKLDAEIVAAEKKKQIVAEQVMIDHLSRAVISDPEQNLAIEQKESDHILPDSKMTPLRFRKRTLHETKIRTHSTLTENVLSHKLQFDGRILSRNGRDACRELIGFFFTHDQSLTIYEYRQFGKNRTNVLPFIQKSIYNHQCGRRKGKQYRLGDFYVGATLTFFSSDHLSLPESIKENTLLKLRITNIDQIALDSLKTASVEQEDDIIIQETNDRLVFKAIQDVLKEKLHKRGVRILTGLGKYFQQLDKEGNGLLDKADFKQALKVFHLEVSEKDFESAWLILNDNGNGKVDYGEFKRGIIGEMNEYRKSYVRKAFMKLDFNKSGSVPIINIRKCYCAKKHSQVISGHSTEEEIKSSFLETLKVACSKSDEVSYGEFEDYYEGLSIGIVDDEDFVNILRTPWGI</sequence>
<feature type="compositionally biased region" description="Polar residues" evidence="4">
    <location>
        <begin position="136"/>
        <end position="153"/>
    </location>
</feature>
<dbReference type="AlphaFoldDB" id="A0A2I3T3U7"/>
<dbReference type="GO" id="GO:0005509">
    <property type="term" value="F:calcium ion binding"/>
    <property type="evidence" value="ECO:0007669"/>
    <property type="project" value="InterPro"/>
</dbReference>
<evidence type="ECO:0000256" key="4">
    <source>
        <dbReference type="SAM" id="MobiDB-lite"/>
    </source>
</evidence>
<evidence type="ECO:0000313" key="6">
    <source>
        <dbReference type="Ensembl" id="ENSPTRP00000083909.1"/>
    </source>
</evidence>
<dbReference type="EMBL" id="AACZ04071963">
    <property type="status" value="NOT_ANNOTATED_CDS"/>
    <property type="molecule type" value="Genomic_DNA"/>
</dbReference>
<proteinExistence type="predicted"/>
<dbReference type="VGNC" id="VGNC:5316">
    <property type="gene designation" value="CAPS2"/>
</dbReference>
<dbReference type="PROSITE" id="PS50222">
    <property type="entry name" value="EF_HAND_2"/>
    <property type="match status" value="2"/>
</dbReference>
<dbReference type="Gene3D" id="1.10.238.10">
    <property type="entry name" value="EF-hand"/>
    <property type="match status" value="2"/>
</dbReference>
<reference evidence="6" key="2">
    <citation type="submission" date="2025-08" db="UniProtKB">
        <authorList>
            <consortium name="Ensembl"/>
        </authorList>
    </citation>
    <scope>IDENTIFICATION</scope>
</reference>
<dbReference type="Pfam" id="PF13499">
    <property type="entry name" value="EF-hand_7"/>
    <property type="match status" value="1"/>
</dbReference>
<dbReference type="GeneTree" id="ENSGT00940000159670"/>
<dbReference type="FunCoup" id="A0A2I3T3U7">
    <property type="interactions" value="50"/>
</dbReference>
<dbReference type="PANTHER" id="PTHR34524">
    <property type="entry name" value="CALCYPHOSIN"/>
    <property type="match status" value="1"/>
</dbReference>
<name>A0A2I3T3U7_PANTR</name>
<reference evidence="6 7" key="1">
    <citation type="journal article" date="2005" name="Nature">
        <title>Initial sequence of the chimpanzee genome and comparison with the human genome.</title>
        <authorList>
            <consortium name="Chimpanzee sequencing and analysis consortium"/>
        </authorList>
    </citation>
    <scope>NUCLEOTIDE SEQUENCE [LARGE SCALE GENOMIC DNA]</scope>
</reference>
<keyword evidence="2" id="KW-0677">Repeat</keyword>
<keyword evidence="7" id="KW-1185">Reference proteome</keyword>
<evidence type="ECO:0000313" key="8">
    <source>
        <dbReference type="VGNC" id="VGNC:5316"/>
    </source>
</evidence>
<evidence type="ECO:0000256" key="3">
    <source>
        <dbReference type="ARBA" id="ARBA00022837"/>
    </source>
</evidence>
<evidence type="ECO:0000313" key="7">
    <source>
        <dbReference type="Proteomes" id="UP000002277"/>
    </source>
</evidence>
<keyword evidence="1" id="KW-0479">Metal-binding</keyword>
<dbReference type="InterPro" id="IPR002048">
    <property type="entry name" value="EF_hand_dom"/>
</dbReference>
<keyword evidence="3" id="KW-0106">Calcium</keyword>
<dbReference type="CTD" id="84698"/>
<evidence type="ECO:0000256" key="1">
    <source>
        <dbReference type="ARBA" id="ARBA00022723"/>
    </source>
</evidence>
<dbReference type="Ensembl" id="ENSPTRT00000106084.1">
    <property type="protein sequence ID" value="ENSPTRP00000083909.1"/>
    <property type="gene ID" value="ENSPTRG00000005233.6"/>
</dbReference>
<dbReference type="GeneID" id="467074"/>
<accession>A0A2I3T3U7</accession>
<dbReference type="Proteomes" id="UP000002277">
    <property type="component" value="Chromosome 12"/>
</dbReference>
<feature type="domain" description="EF-hand" evidence="5">
    <location>
        <begin position="433"/>
        <end position="468"/>
    </location>
</feature>
<dbReference type="CDD" id="cd00051">
    <property type="entry name" value="EFh"/>
    <property type="match status" value="1"/>
</dbReference>
<feature type="region of interest" description="Disordered" evidence="4">
    <location>
        <begin position="134"/>
        <end position="161"/>
    </location>
</feature>
<dbReference type="InterPro" id="IPR011992">
    <property type="entry name" value="EF-hand-dom_pair"/>
</dbReference>
<dbReference type="InterPro" id="IPR057461">
    <property type="entry name" value="CAYP2_PH"/>
</dbReference>
<protein>
    <submittedName>
        <fullName evidence="6">Calcyphosine 2</fullName>
    </submittedName>
</protein>
<dbReference type="PANTHER" id="PTHR34524:SF3">
    <property type="entry name" value="CALCYPHOSIN-2"/>
    <property type="match status" value="1"/>
</dbReference>
<dbReference type="EMBL" id="AACZ04071964">
    <property type="status" value="NOT_ANNOTATED_CDS"/>
    <property type="molecule type" value="Genomic_DNA"/>
</dbReference>
<feature type="domain" description="EF-hand" evidence="5">
    <location>
        <begin position="469"/>
        <end position="504"/>
    </location>
</feature>
<dbReference type="OMA" id="ESAWLIM"/>
<gene>
    <name evidence="6 8" type="primary">CAPS2</name>
</gene>
<dbReference type="InterPro" id="IPR051581">
    <property type="entry name" value="Ca-bind"/>
</dbReference>